<dbReference type="InterPro" id="IPR029016">
    <property type="entry name" value="GAF-like_dom_sf"/>
</dbReference>
<dbReference type="Gene3D" id="1.10.10.10">
    <property type="entry name" value="Winged helix-like DNA-binding domain superfamily/Winged helix DNA-binding domain"/>
    <property type="match status" value="1"/>
</dbReference>
<reference evidence="5 6" key="1">
    <citation type="submission" date="2019-03" db="EMBL/GenBank/DDBJ databases">
        <title>This is whole genome sequence of Paenibacillus sp MS74 strain.</title>
        <authorList>
            <person name="Trinh H.N."/>
        </authorList>
    </citation>
    <scope>NUCLEOTIDE SEQUENCE [LARGE SCALE GENOMIC DNA]</scope>
    <source>
        <strain evidence="5 6">MS74</strain>
    </source>
</reference>
<dbReference type="Gene3D" id="3.30.450.40">
    <property type="match status" value="1"/>
</dbReference>
<evidence type="ECO:0000256" key="1">
    <source>
        <dbReference type="ARBA" id="ARBA00023015"/>
    </source>
</evidence>
<dbReference type="InterPro" id="IPR012349">
    <property type="entry name" value="Split_barrel_FMN-bd"/>
</dbReference>
<gene>
    <name evidence="5" type="ORF">E1757_14650</name>
</gene>
<keyword evidence="6" id="KW-1185">Reference proteome</keyword>
<keyword evidence="3" id="KW-0804">Transcription</keyword>
<name>A0A4R5KP58_9BACL</name>
<dbReference type="InterPro" id="IPR016032">
    <property type="entry name" value="Sig_transdc_resp-reg_C-effctor"/>
</dbReference>
<dbReference type="SMART" id="SM00421">
    <property type="entry name" value="HTH_LUXR"/>
    <property type="match status" value="1"/>
</dbReference>
<dbReference type="PANTHER" id="PTHR44688">
    <property type="entry name" value="DNA-BINDING TRANSCRIPTIONAL ACTIVATOR DEVR_DOSR"/>
    <property type="match status" value="1"/>
</dbReference>
<dbReference type="CDD" id="cd06170">
    <property type="entry name" value="LuxR_C_like"/>
    <property type="match status" value="1"/>
</dbReference>
<dbReference type="SUPFAM" id="SSF50475">
    <property type="entry name" value="FMN-binding split barrel"/>
    <property type="match status" value="1"/>
</dbReference>
<dbReference type="InterPro" id="IPR036388">
    <property type="entry name" value="WH-like_DNA-bd_sf"/>
</dbReference>
<evidence type="ECO:0000256" key="2">
    <source>
        <dbReference type="ARBA" id="ARBA00023125"/>
    </source>
</evidence>
<keyword evidence="1" id="KW-0805">Transcription regulation</keyword>
<dbReference type="InterPro" id="IPR000792">
    <property type="entry name" value="Tscrpt_reg_LuxR_C"/>
</dbReference>
<dbReference type="SUPFAM" id="SSF55781">
    <property type="entry name" value="GAF domain-like"/>
    <property type="match status" value="1"/>
</dbReference>
<dbReference type="OrthoDB" id="2567653at2"/>
<dbReference type="GO" id="GO:0003677">
    <property type="term" value="F:DNA binding"/>
    <property type="evidence" value="ECO:0007669"/>
    <property type="project" value="UniProtKB-KW"/>
</dbReference>
<dbReference type="RefSeq" id="WP_133229285.1">
    <property type="nucleotide sequence ID" value="NZ_SMRT01000006.1"/>
</dbReference>
<evidence type="ECO:0000313" key="5">
    <source>
        <dbReference type="EMBL" id="TDF97082.1"/>
    </source>
</evidence>
<dbReference type="Gene3D" id="2.30.110.10">
    <property type="entry name" value="Electron Transport, Fmn-binding Protein, Chain A"/>
    <property type="match status" value="1"/>
</dbReference>
<dbReference type="PROSITE" id="PS00622">
    <property type="entry name" value="HTH_LUXR_1"/>
    <property type="match status" value="1"/>
</dbReference>
<comment type="caution">
    <text evidence="5">The sequence shown here is derived from an EMBL/GenBank/DDBJ whole genome shotgun (WGS) entry which is preliminary data.</text>
</comment>
<dbReference type="SUPFAM" id="SSF46894">
    <property type="entry name" value="C-terminal effector domain of the bipartite response regulators"/>
    <property type="match status" value="1"/>
</dbReference>
<evidence type="ECO:0000259" key="4">
    <source>
        <dbReference type="PROSITE" id="PS50043"/>
    </source>
</evidence>
<dbReference type="GO" id="GO:0045892">
    <property type="term" value="P:negative regulation of DNA-templated transcription"/>
    <property type="evidence" value="ECO:0007669"/>
    <property type="project" value="UniProtKB-ARBA"/>
</dbReference>
<dbReference type="InterPro" id="IPR003018">
    <property type="entry name" value="GAF"/>
</dbReference>
<keyword evidence="2" id="KW-0238">DNA-binding</keyword>
<dbReference type="Proteomes" id="UP000295636">
    <property type="component" value="Unassembled WGS sequence"/>
</dbReference>
<dbReference type="Pfam" id="PF01590">
    <property type="entry name" value="GAF"/>
    <property type="match status" value="1"/>
</dbReference>
<dbReference type="PROSITE" id="PS50043">
    <property type="entry name" value="HTH_LUXR_2"/>
    <property type="match status" value="1"/>
</dbReference>
<sequence length="397" mass="44898">MLPPEIMRAFKGMFPSTIVTVSRDDIPNIANLTRVWPVDNEHIAIANQFLNKTLINLNENPLAMLKMADPNDLLHWELELRYIRFEAEGPLYTRVQHDLQAVYWMAGAPDSVPLRSVLLFQVLSARKCLEEASHLLPEPELYGDLLDILAQTCGWSRSTYWIAQEGESSLRLIASRDVPGAGTNEAAFEPMKRMAALVKAEQRMVRLYNIHSQLRYIHTIRTEGDVTSSSELPEGKQVKPGLQGSLLGMPVMAYGTLIGVVCCEGTGGDTDFDRLDERYLMLLSGKLGEAIFAIASVPEQERRQMFRQVIERAQLEWSKATDPFYTLLSARERQVSIYVAKGHTNVEIAQALYISKRTVTTHMERIFQKLQVASRAALTRYVVEKELHTDNTNGSFR</sequence>
<dbReference type="EMBL" id="SMRT01000006">
    <property type="protein sequence ID" value="TDF97082.1"/>
    <property type="molecule type" value="Genomic_DNA"/>
</dbReference>
<dbReference type="AlphaFoldDB" id="A0A4R5KP58"/>
<evidence type="ECO:0000313" key="6">
    <source>
        <dbReference type="Proteomes" id="UP000295636"/>
    </source>
</evidence>
<dbReference type="Pfam" id="PF00196">
    <property type="entry name" value="GerE"/>
    <property type="match status" value="1"/>
</dbReference>
<proteinExistence type="predicted"/>
<dbReference type="PANTHER" id="PTHR44688:SF16">
    <property type="entry name" value="DNA-BINDING TRANSCRIPTIONAL ACTIVATOR DEVR_DOSR"/>
    <property type="match status" value="1"/>
</dbReference>
<protein>
    <submittedName>
        <fullName evidence="5">GAF domain-containing protein</fullName>
    </submittedName>
</protein>
<accession>A0A4R5KP58</accession>
<feature type="domain" description="HTH luxR-type" evidence="4">
    <location>
        <begin position="319"/>
        <end position="386"/>
    </location>
</feature>
<evidence type="ECO:0000256" key="3">
    <source>
        <dbReference type="ARBA" id="ARBA00023163"/>
    </source>
</evidence>
<dbReference type="PRINTS" id="PR00038">
    <property type="entry name" value="HTHLUXR"/>
</dbReference>
<organism evidence="5 6">
    <name type="scientific">Paenibacillus piri</name>
    <dbReference type="NCBI Taxonomy" id="2547395"/>
    <lineage>
        <taxon>Bacteria</taxon>
        <taxon>Bacillati</taxon>
        <taxon>Bacillota</taxon>
        <taxon>Bacilli</taxon>
        <taxon>Bacillales</taxon>
        <taxon>Paenibacillaceae</taxon>
        <taxon>Paenibacillus</taxon>
    </lineage>
</organism>